<sequence length="477" mass="53085">MLLANRSLLLTKRFFAVGPPGIKATYKRTKPHMNVGTIGHVDHGKTTLSSAITKLLAAKKQAKFLKYDEIDNAPEERSRGVTINAAHLEYETDNRHYAHVDCPGHADYIKNMITGAAQMEGTILVVAITDGPMPQTREHLLLARQCGIPQENICVFLNKVDEVSDAETRELVEMEVRELLNEFGYPGDTAPIIAGSALCALEGTKPELGEESVKSLLETLDSFSIPKRTKEDEPWMPAEKVYTIKGRGTVITGKLEQGTLKKNDKVTIVGQGKKLDTTIAGLETFRKTVDQAEPGDQLGVLLKGLGPKDVRRGSVLLKQGQDTHFTDKVRAQIYLLKPEEGGSKMPLAHMFKEHMFSLTWDSAATVMLQGRDFVMPGETVGLEFLFNTPQFVRPQQRFTLRHDKTTIACGVFLEALPESEGEIRDKKWRKMQMRGVMERVGFNPFGNRSFERACKPDYTNSPKDNPAEALFKAEAKA</sequence>
<dbReference type="InterPro" id="IPR009001">
    <property type="entry name" value="Transl_elong_EF1A/Init_IF2_C"/>
</dbReference>
<dbReference type="InterPro" id="IPR050055">
    <property type="entry name" value="EF-Tu_GTPase"/>
</dbReference>
<evidence type="ECO:0000256" key="6">
    <source>
        <dbReference type="ARBA" id="ARBA00022768"/>
    </source>
</evidence>
<dbReference type="GO" id="GO:0005739">
    <property type="term" value="C:mitochondrion"/>
    <property type="evidence" value="ECO:0007669"/>
    <property type="project" value="UniProtKB-SubCell"/>
</dbReference>
<dbReference type="SUPFAM" id="SSF52540">
    <property type="entry name" value="P-loop containing nucleoside triphosphate hydrolases"/>
    <property type="match status" value="1"/>
</dbReference>
<dbReference type="FunFam" id="3.40.50.300:FF:000003">
    <property type="entry name" value="Elongation factor Tu"/>
    <property type="match status" value="1"/>
</dbReference>
<evidence type="ECO:0000256" key="9">
    <source>
        <dbReference type="ARBA" id="ARBA00023128"/>
    </source>
</evidence>
<dbReference type="Pfam" id="PF03144">
    <property type="entry name" value="GTP_EFTU_D2"/>
    <property type="match status" value="1"/>
</dbReference>
<dbReference type="FunFam" id="2.40.30.10:FF:000001">
    <property type="entry name" value="Elongation factor Tu"/>
    <property type="match status" value="1"/>
</dbReference>
<comment type="similarity">
    <text evidence="2">Belongs to the TRAFAC class translation factor GTPase superfamily. Classic translation factor GTPase family. EF-Tu/EF-1A subfamily.</text>
</comment>
<evidence type="ECO:0000256" key="11">
    <source>
        <dbReference type="ARBA" id="ARBA00051990"/>
    </source>
</evidence>
<evidence type="ECO:0000256" key="2">
    <source>
        <dbReference type="ARBA" id="ARBA00007249"/>
    </source>
</evidence>
<dbReference type="PANTHER" id="PTHR43721:SF36">
    <property type="entry name" value="ELONGATION FACTOR TU, MITOCHONDRIAL"/>
    <property type="match status" value="1"/>
</dbReference>
<dbReference type="InterPro" id="IPR041709">
    <property type="entry name" value="EF-Tu_GTP-bd"/>
</dbReference>
<dbReference type="NCBIfam" id="NF000766">
    <property type="entry name" value="PRK00049.1"/>
    <property type="match status" value="1"/>
</dbReference>
<dbReference type="CDD" id="cd01884">
    <property type="entry name" value="EF_Tu"/>
    <property type="match status" value="1"/>
</dbReference>
<keyword evidence="7" id="KW-0648">Protein biosynthesis</keyword>
<evidence type="ECO:0000256" key="1">
    <source>
        <dbReference type="ARBA" id="ARBA00004173"/>
    </source>
</evidence>
<gene>
    <name evidence="14" type="ORF">niasHS_007129</name>
</gene>
<dbReference type="PROSITE" id="PS00301">
    <property type="entry name" value="G_TR_1"/>
    <property type="match status" value="1"/>
</dbReference>
<evidence type="ECO:0000256" key="12">
    <source>
        <dbReference type="SAM" id="MobiDB-lite"/>
    </source>
</evidence>
<evidence type="ECO:0000256" key="8">
    <source>
        <dbReference type="ARBA" id="ARBA00022946"/>
    </source>
</evidence>
<proteinExistence type="inferred from homology"/>
<dbReference type="GO" id="GO:0005525">
    <property type="term" value="F:GTP binding"/>
    <property type="evidence" value="ECO:0007669"/>
    <property type="project" value="UniProtKB-KW"/>
</dbReference>
<dbReference type="InterPro" id="IPR033720">
    <property type="entry name" value="EFTU_2"/>
</dbReference>
<name>A0ABD2JL47_HETSC</name>
<keyword evidence="8" id="KW-0809">Transit peptide</keyword>
<dbReference type="PROSITE" id="PS51722">
    <property type="entry name" value="G_TR_2"/>
    <property type="match status" value="1"/>
</dbReference>
<feature type="region of interest" description="Disordered" evidence="12">
    <location>
        <begin position="453"/>
        <end position="477"/>
    </location>
</feature>
<evidence type="ECO:0000256" key="3">
    <source>
        <dbReference type="ARBA" id="ARBA00011986"/>
    </source>
</evidence>
<dbReference type="InterPro" id="IPR000795">
    <property type="entry name" value="T_Tr_GTP-bd_dom"/>
</dbReference>
<dbReference type="InterPro" id="IPR027417">
    <property type="entry name" value="P-loop_NTPase"/>
</dbReference>
<evidence type="ECO:0000313" key="14">
    <source>
        <dbReference type="EMBL" id="KAL3091336.1"/>
    </source>
</evidence>
<evidence type="ECO:0000256" key="7">
    <source>
        <dbReference type="ARBA" id="ARBA00022917"/>
    </source>
</evidence>
<evidence type="ECO:0000313" key="15">
    <source>
        <dbReference type="Proteomes" id="UP001620645"/>
    </source>
</evidence>
<keyword evidence="5" id="KW-0547">Nucleotide-binding</keyword>
<dbReference type="AlphaFoldDB" id="A0ABD2JL47"/>
<reference evidence="14 15" key="1">
    <citation type="submission" date="2024-10" db="EMBL/GenBank/DDBJ databases">
        <authorList>
            <person name="Kim D."/>
        </authorList>
    </citation>
    <scope>NUCLEOTIDE SEQUENCE [LARGE SCALE GENOMIC DNA]</scope>
    <source>
        <strain evidence="14">Taebaek</strain>
    </source>
</reference>
<dbReference type="EC" id="3.6.5.3" evidence="3"/>
<dbReference type="Proteomes" id="UP001620645">
    <property type="component" value="Unassembled WGS sequence"/>
</dbReference>
<dbReference type="PRINTS" id="PR00315">
    <property type="entry name" value="ELONGATNFCT"/>
</dbReference>
<protein>
    <recommendedName>
        <fullName evidence="4">Elongation factor Tu, mitochondrial</fullName>
        <ecNumber evidence="3">3.6.5.3</ecNumber>
    </recommendedName>
</protein>
<dbReference type="NCBIfam" id="NF009372">
    <property type="entry name" value="PRK12735.1"/>
    <property type="match status" value="1"/>
</dbReference>
<keyword evidence="10" id="KW-0342">GTP-binding</keyword>
<dbReference type="InterPro" id="IPR004161">
    <property type="entry name" value="EFTu-like_2"/>
</dbReference>
<dbReference type="Pfam" id="PF03143">
    <property type="entry name" value="GTP_EFTU_D3"/>
    <property type="match status" value="1"/>
</dbReference>
<keyword evidence="9" id="KW-0496">Mitochondrion</keyword>
<evidence type="ECO:0000256" key="10">
    <source>
        <dbReference type="ARBA" id="ARBA00023134"/>
    </source>
</evidence>
<accession>A0ABD2JL47</accession>
<dbReference type="SUPFAM" id="SSF50465">
    <property type="entry name" value="EF-Tu/eEF-1alpha/eIF2-gamma C-terminal domain"/>
    <property type="match status" value="1"/>
</dbReference>
<evidence type="ECO:0000256" key="4">
    <source>
        <dbReference type="ARBA" id="ARBA00017898"/>
    </source>
</evidence>
<comment type="subcellular location">
    <subcellularLocation>
        <location evidence="1">Mitochondrion</location>
    </subcellularLocation>
</comment>
<dbReference type="PANTHER" id="PTHR43721">
    <property type="entry name" value="ELONGATION FACTOR TU-RELATED"/>
    <property type="match status" value="1"/>
</dbReference>
<evidence type="ECO:0000256" key="5">
    <source>
        <dbReference type="ARBA" id="ARBA00022741"/>
    </source>
</evidence>
<dbReference type="NCBIfam" id="NF009373">
    <property type="entry name" value="PRK12736.1"/>
    <property type="match status" value="1"/>
</dbReference>
<dbReference type="InterPro" id="IPR031157">
    <property type="entry name" value="G_TR_CS"/>
</dbReference>
<dbReference type="InterPro" id="IPR004160">
    <property type="entry name" value="Transl_elong_EFTu/EF1A_C"/>
</dbReference>
<dbReference type="CDD" id="cd03697">
    <property type="entry name" value="EFTU_II"/>
    <property type="match status" value="1"/>
</dbReference>
<dbReference type="Gene3D" id="2.40.30.10">
    <property type="entry name" value="Translation factors"/>
    <property type="match status" value="2"/>
</dbReference>
<organism evidence="14 15">
    <name type="scientific">Heterodera schachtii</name>
    <name type="common">Sugarbeet cyst nematode worm</name>
    <name type="synonym">Tylenchus schachtii</name>
    <dbReference type="NCBI Taxonomy" id="97005"/>
    <lineage>
        <taxon>Eukaryota</taxon>
        <taxon>Metazoa</taxon>
        <taxon>Ecdysozoa</taxon>
        <taxon>Nematoda</taxon>
        <taxon>Chromadorea</taxon>
        <taxon>Rhabditida</taxon>
        <taxon>Tylenchina</taxon>
        <taxon>Tylenchomorpha</taxon>
        <taxon>Tylenchoidea</taxon>
        <taxon>Heteroderidae</taxon>
        <taxon>Heteroderinae</taxon>
        <taxon>Heterodera</taxon>
    </lineage>
</organism>
<comment type="catalytic activity">
    <reaction evidence="11">
        <text>GTP + H2O = GDP + phosphate + H(+)</text>
        <dbReference type="Rhea" id="RHEA:19669"/>
        <dbReference type="ChEBI" id="CHEBI:15377"/>
        <dbReference type="ChEBI" id="CHEBI:15378"/>
        <dbReference type="ChEBI" id="CHEBI:37565"/>
        <dbReference type="ChEBI" id="CHEBI:43474"/>
        <dbReference type="ChEBI" id="CHEBI:58189"/>
        <dbReference type="EC" id="3.6.5.3"/>
    </reaction>
    <physiologicalReaction direction="left-to-right" evidence="11">
        <dbReference type="Rhea" id="RHEA:19670"/>
    </physiologicalReaction>
</comment>
<feature type="domain" description="Tr-type G" evidence="13">
    <location>
        <begin position="30"/>
        <end position="227"/>
    </location>
</feature>
<evidence type="ECO:0000259" key="13">
    <source>
        <dbReference type="PROSITE" id="PS51722"/>
    </source>
</evidence>
<comment type="caution">
    <text evidence="14">The sequence shown here is derived from an EMBL/GenBank/DDBJ whole genome shotgun (WGS) entry which is preliminary data.</text>
</comment>
<dbReference type="Pfam" id="PF00009">
    <property type="entry name" value="GTP_EFTU"/>
    <property type="match status" value="1"/>
</dbReference>
<dbReference type="Gene3D" id="3.40.50.300">
    <property type="entry name" value="P-loop containing nucleotide triphosphate hydrolases"/>
    <property type="match status" value="1"/>
</dbReference>
<dbReference type="GO" id="GO:0003746">
    <property type="term" value="F:translation elongation factor activity"/>
    <property type="evidence" value="ECO:0007669"/>
    <property type="project" value="UniProtKB-KW"/>
</dbReference>
<dbReference type="InterPro" id="IPR009000">
    <property type="entry name" value="Transl_B-barrel_sf"/>
</dbReference>
<dbReference type="EMBL" id="JBICCN010000132">
    <property type="protein sequence ID" value="KAL3091336.1"/>
    <property type="molecule type" value="Genomic_DNA"/>
</dbReference>
<keyword evidence="15" id="KW-1185">Reference proteome</keyword>
<keyword evidence="6" id="KW-0251">Elongation factor</keyword>
<dbReference type="SUPFAM" id="SSF50447">
    <property type="entry name" value="Translation proteins"/>
    <property type="match status" value="1"/>
</dbReference>